<evidence type="ECO:0000313" key="10">
    <source>
        <dbReference type="Proteomes" id="UP000221538"/>
    </source>
</evidence>
<dbReference type="EMBL" id="BEWI01000032">
    <property type="protein sequence ID" value="GAY21998.1"/>
    <property type="molecule type" value="Genomic_DNA"/>
</dbReference>
<comment type="cofactor">
    <cofactor evidence="1 6">
        <name>Zn(2+)</name>
        <dbReference type="ChEBI" id="CHEBI:29105"/>
    </cofactor>
</comment>
<dbReference type="PANTHER" id="PTHR43880:SF12">
    <property type="entry name" value="ALCOHOL DEHYDROGENASE CLASS-3"/>
    <property type="match status" value="1"/>
</dbReference>
<dbReference type="CDD" id="cd08279">
    <property type="entry name" value="Zn_ADH_class_III"/>
    <property type="match status" value="1"/>
</dbReference>
<dbReference type="Pfam" id="PF00107">
    <property type="entry name" value="ADH_zinc_N"/>
    <property type="match status" value="1"/>
</dbReference>
<dbReference type="InterPro" id="IPR036291">
    <property type="entry name" value="NAD(P)-bd_dom_sf"/>
</dbReference>
<dbReference type="SUPFAM" id="SSF50129">
    <property type="entry name" value="GroES-like"/>
    <property type="match status" value="2"/>
</dbReference>
<reference evidence="8" key="4">
    <citation type="submission" date="2017-10" db="EMBL/GenBank/DDBJ databases">
        <authorList>
            <person name="Banno H."/>
            <person name="Chua N.-H."/>
        </authorList>
    </citation>
    <scope>NUCLEOTIDE SEQUENCE</scope>
    <source>
        <strain evidence="8">OMI</strain>
    </source>
</reference>
<dbReference type="SUPFAM" id="SSF51735">
    <property type="entry name" value="NAD(P)-binding Rossmann-fold domains"/>
    <property type="match status" value="1"/>
</dbReference>
<dbReference type="EMBL" id="CP060035">
    <property type="protein sequence ID" value="QOT70338.1"/>
    <property type="molecule type" value="Genomic_DNA"/>
</dbReference>
<reference evidence="9" key="6">
    <citation type="journal article" date="2021" name="Microbiol. Resour. Announc.">
        <title>Complete Genome Sequence of Sphingobium barthaii KK22, a High-Molecular-Weight Polycyclic Aromatic Hydrocarbon-Degrading Soil Bacterium.</title>
        <authorList>
            <person name="Mori J.F."/>
            <person name="Kanaly R.A."/>
        </authorList>
    </citation>
    <scope>NUCLEOTIDE SEQUENCE</scope>
    <source>
        <strain evidence="9">KK22</strain>
    </source>
</reference>
<dbReference type="GO" id="GO:0008270">
    <property type="term" value="F:zinc ion binding"/>
    <property type="evidence" value="ECO:0007669"/>
    <property type="project" value="InterPro"/>
</dbReference>
<dbReference type="InterPro" id="IPR013149">
    <property type="entry name" value="ADH-like_C"/>
</dbReference>
<dbReference type="Gene3D" id="3.90.180.10">
    <property type="entry name" value="Medium-chain alcohol dehydrogenases, catalytic domain"/>
    <property type="match status" value="1"/>
</dbReference>
<dbReference type="InterPro" id="IPR011032">
    <property type="entry name" value="GroES-like_sf"/>
</dbReference>
<dbReference type="InterPro" id="IPR002328">
    <property type="entry name" value="ADH_Zn_CS"/>
</dbReference>
<reference evidence="11" key="5">
    <citation type="submission" date="2020-08" db="EMBL/GenBank/DDBJ databases">
        <title>Complete genome sequence of Sphingobium barthaii strain KK22, a high-molecular-weight polycyclic aromatic hydrocarbon-degrading soil bacterium.</title>
        <authorList>
            <person name="Mori J.F."/>
            <person name="Kanaly R.A."/>
        </authorList>
    </citation>
    <scope>NUCLEOTIDE SEQUENCE [LARGE SCALE GENOMIC DNA]</scope>
    <source>
        <strain evidence="11">KK22</strain>
    </source>
</reference>
<dbReference type="RefSeq" id="WP_025550019.1">
    <property type="nucleotide sequence ID" value="NZ_BATN01000066.1"/>
</dbReference>
<protein>
    <submittedName>
        <fullName evidence="8 9">Alcohol dehydrogenase</fullName>
        <ecNumber evidence="8">1.1.1.1</ecNumber>
    </submittedName>
</protein>
<evidence type="ECO:0000256" key="1">
    <source>
        <dbReference type="ARBA" id="ARBA00001947"/>
    </source>
</evidence>
<evidence type="ECO:0000256" key="3">
    <source>
        <dbReference type="ARBA" id="ARBA00022833"/>
    </source>
</evidence>
<proteinExistence type="inferred from homology"/>
<reference evidence="8" key="3">
    <citation type="submission" date="2017-10" db="EMBL/GenBank/DDBJ databases">
        <title>Bioaugmenting a lab-scale membrane bioreactor with Sphingobium fuliginis OMI to degrade 4-tert-butylphenol.</title>
        <authorList>
            <person name="Takada K."/>
            <person name="Shiba T."/>
            <person name="Soda S."/>
            <person name="Inoue D."/>
            <person name="Miyake M."/>
            <person name="Eguchi M."/>
            <person name="Ike M."/>
        </authorList>
    </citation>
    <scope>NUCLEOTIDE SEQUENCE</scope>
    <source>
        <strain evidence="8">OMI</strain>
    </source>
</reference>
<dbReference type="GO" id="GO:0051903">
    <property type="term" value="F:S-(hydroxymethyl)glutathione dehydrogenase [NAD(P)+] activity"/>
    <property type="evidence" value="ECO:0007669"/>
    <property type="project" value="TreeGrafter"/>
</dbReference>
<reference evidence="8 10" key="1">
    <citation type="journal article" date="2013" name="Biodegradation">
        <title>Occurrence of 4-tert-butylphenol (4-t-BP) biodegradation in an aquatic sample caused by the presence of Spirodela polyrrhiza and isolation of a 4-t-BP-utilizing bacterium.</title>
        <authorList>
            <person name="Ogata Y."/>
            <person name="Toyama T."/>
            <person name="Yu N."/>
            <person name="Wang X."/>
            <person name="Sei K."/>
            <person name="Ike M."/>
        </authorList>
    </citation>
    <scope>NUCLEOTIDE SEQUENCE [LARGE SCALE GENOMIC DNA]</scope>
    <source>
        <strain evidence="8 10">OMI</strain>
    </source>
</reference>
<dbReference type="PROSITE" id="PS00059">
    <property type="entry name" value="ADH_ZINC"/>
    <property type="match status" value="1"/>
</dbReference>
<dbReference type="GO" id="GO:0046294">
    <property type="term" value="P:formaldehyde catabolic process"/>
    <property type="evidence" value="ECO:0007669"/>
    <property type="project" value="TreeGrafter"/>
</dbReference>
<dbReference type="KEGG" id="sbar:H5V43_09165"/>
<dbReference type="Proteomes" id="UP000593663">
    <property type="component" value="Chromosome 1"/>
</dbReference>
<reference evidence="8 10" key="2">
    <citation type="journal article" date="2013" name="Environ. Sci. Technol.">
        <title>The 4-tert-butylphenol-utilizing bacterium Sphingobium fuliginis OMI can degrade bisphenols via phenolic ring hydroxylation and meta-cleavage pathway.</title>
        <authorList>
            <person name="Ogata Y."/>
            <person name="Goda S."/>
            <person name="Toyama T."/>
            <person name="Sei K."/>
            <person name="Ike M."/>
        </authorList>
    </citation>
    <scope>NUCLEOTIDE SEQUENCE [LARGE SCALE GENOMIC DNA]</scope>
    <source>
        <strain evidence="8 10">OMI</strain>
    </source>
</reference>
<evidence type="ECO:0000313" key="8">
    <source>
        <dbReference type="EMBL" id="GAY21998.1"/>
    </source>
</evidence>
<dbReference type="EC" id="1.1.1.1" evidence="8"/>
<keyword evidence="4 8" id="KW-0560">Oxidoreductase</keyword>
<evidence type="ECO:0000256" key="2">
    <source>
        <dbReference type="ARBA" id="ARBA00022723"/>
    </source>
</evidence>
<dbReference type="GO" id="GO:0005829">
    <property type="term" value="C:cytosol"/>
    <property type="evidence" value="ECO:0007669"/>
    <property type="project" value="TreeGrafter"/>
</dbReference>
<evidence type="ECO:0000256" key="5">
    <source>
        <dbReference type="ARBA" id="ARBA00023027"/>
    </source>
</evidence>
<dbReference type="PANTHER" id="PTHR43880">
    <property type="entry name" value="ALCOHOL DEHYDROGENASE"/>
    <property type="match status" value="1"/>
</dbReference>
<dbReference type="Gene3D" id="3.40.50.720">
    <property type="entry name" value="NAD(P)-binding Rossmann-like Domain"/>
    <property type="match status" value="1"/>
</dbReference>
<sequence>MKAAVLRAAGAPLSVEDVMLGDVGPREVRIANRAVGVCHSDLHFAEGHVPHPLPTILGHEAAGVVLAVGSEVRSVRPGDHVVACLSAFCGHCGDCVTGRLSLCGTGETRRRDDAPPRLTIGGETIHQFVNLSAFAQEMLVHENACVAISPDMPFDRAALLGCAVVTGVGAAINSAGIRPGQSVAVIGCGGVGLSAINGAAIAGAGRIIAIDRQPAKLDLARRFGATDCAEAGRDVADSIVEMTGGGVDHAIEAIGLKATVESAFAMLRPGGTATVAGMMPPGVKVEVDGFSLLAERRLQGSNMGSNHFPVDIPRYVDFYMSGRLNLDDLVAAHIELDAIDNAFAALRGGAAARSVVMFA</sequence>
<dbReference type="SMART" id="SM00829">
    <property type="entry name" value="PKS_ER"/>
    <property type="match status" value="1"/>
</dbReference>
<accession>A0A292ZFX7</accession>
<dbReference type="InterPro" id="IPR013154">
    <property type="entry name" value="ADH-like_N"/>
</dbReference>
<evidence type="ECO:0000256" key="6">
    <source>
        <dbReference type="RuleBase" id="RU361277"/>
    </source>
</evidence>
<dbReference type="FunFam" id="3.40.50.720:FF:000003">
    <property type="entry name" value="S-(hydroxymethyl)glutathione dehydrogenase"/>
    <property type="match status" value="1"/>
</dbReference>
<evidence type="ECO:0000313" key="11">
    <source>
        <dbReference type="Proteomes" id="UP000593663"/>
    </source>
</evidence>
<organism evidence="8 10">
    <name type="scientific">Sphingobium fuliginis (strain ATCC 27551)</name>
    <dbReference type="NCBI Taxonomy" id="336203"/>
    <lineage>
        <taxon>Bacteria</taxon>
        <taxon>Pseudomonadati</taxon>
        <taxon>Pseudomonadota</taxon>
        <taxon>Alphaproteobacteria</taxon>
        <taxon>Sphingomonadales</taxon>
        <taxon>Sphingomonadaceae</taxon>
        <taxon>Sphingobium</taxon>
    </lineage>
</organism>
<dbReference type="AlphaFoldDB" id="A0A292ZFX7"/>
<keyword evidence="3 6" id="KW-0862">Zinc</keyword>
<dbReference type="GO" id="GO:0004022">
    <property type="term" value="F:alcohol dehydrogenase (NAD+) activity"/>
    <property type="evidence" value="ECO:0007669"/>
    <property type="project" value="UniProtKB-EC"/>
</dbReference>
<name>A0A292ZFX7_SPHSA</name>
<dbReference type="Proteomes" id="UP000221538">
    <property type="component" value="Unassembled WGS sequence"/>
</dbReference>
<comment type="similarity">
    <text evidence="6">Belongs to the zinc-containing alcohol dehydrogenase family.</text>
</comment>
<keyword evidence="5" id="KW-0520">NAD</keyword>
<gene>
    <name evidence="9" type="ORF">H5V43_09165</name>
    <name evidence="8" type="ORF">SFOMI_2551</name>
</gene>
<keyword evidence="2 6" id="KW-0479">Metal-binding</keyword>
<evidence type="ECO:0000313" key="9">
    <source>
        <dbReference type="EMBL" id="QOT70338.1"/>
    </source>
</evidence>
<evidence type="ECO:0000256" key="4">
    <source>
        <dbReference type="ARBA" id="ARBA00023002"/>
    </source>
</evidence>
<dbReference type="Pfam" id="PF08240">
    <property type="entry name" value="ADH_N"/>
    <property type="match status" value="1"/>
</dbReference>
<evidence type="ECO:0000259" key="7">
    <source>
        <dbReference type="SMART" id="SM00829"/>
    </source>
</evidence>
<feature type="domain" description="Enoyl reductase (ER)" evidence="7">
    <location>
        <begin position="10"/>
        <end position="357"/>
    </location>
</feature>
<dbReference type="InterPro" id="IPR020843">
    <property type="entry name" value="ER"/>
</dbReference>